<organism evidence="1 2">
    <name type="scientific">Brassica cretica</name>
    <name type="common">Mustard</name>
    <dbReference type="NCBI Taxonomy" id="69181"/>
    <lineage>
        <taxon>Eukaryota</taxon>
        <taxon>Viridiplantae</taxon>
        <taxon>Streptophyta</taxon>
        <taxon>Embryophyta</taxon>
        <taxon>Tracheophyta</taxon>
        <taxon>Spermatophyta</taxon>
        <taxon>Magnoliopsida</taxon>
        <taxon>eudicotyledons</taxon>
        <taxon>Gunneridae</taxon>
        <taxon>Pentapetalae</taxon>
        <taxon>rosids</taxon>
        <taxon>malvids</taxon>
        <taxon>Brassicales</taxon>
        <taxon>Brassicaceae</taxon>
        <taxon>Brassiceae</taxon>
        <taxon>Brassica</taxon>
    </lineage>
</organism>
<evidence type="ECO:0000313" key="1">
    <source>
        <dbReference type="EMBL" id="KAF3505457.1"/>
    </source>
</evidence>
<name>A0A8S9NWN5_BRACR</name>
<proteinExistence type="predicted"/>
<dbReference type="AlphaFoldDB" id="A0A8S9NWN5"/>
<comment type="caution">
    <text evidence="1">The sequence shown here is derived from an EMBL/GenBank/DDBJ whole genome shotgun (WGS) entry which is preliminary data.</text>
</comment>
<dbReference type="Proteomes" id="UP000712600">
    <property type="component" value="Unassembled WGS sequence"/>
</dbReference>
<gene>
    <name evidence="1" type="ORF">F2Q69_00008338</name>
</gene>
<accession>A0A8S9NWN5</accession>
<dbReference type="EMBL" id="QGKX02001521">
    <property type="protein sequence ID" value="KAF3505457.1"/>
    <property type="molecule type" value="Genomic_DNA"/>
</dbReference>
<sequence>MLSWFRHFIEQLSGNEMSSLHTSRRKLAKSPGISRRHLAAANTIPQRLPAVARLSFTRLHSSSPVHLRIKAELVHLRHGVHIRDCATVSSKLGPPDQDFTSTSSPESSFSHDQSLLNLHGFNVSISAACATTNPVFTPACSDPSVSCSQPNKLAVVSNQNRREEESSNNGGIWRFCTSGPSGFGFLLFDPKTIEFTERSTRISPKTLNCAS</sequence>
<evidence type="ECO:0000313" key="2">
    <source>
        <dbReference type="Proteomes" id="UP000712600"/>
    </source>
</evidence>
<protein>
    <submittedName>
        <fullName evidence="1">Uncharacterized protein</fullName>
    </submittedName>
</protein>
<reference evidence="1" key="1">
    <citation type="submission" date="2019-12" db="EMBL/GenBank/DDBJ databases">
        <title>Genome sequencing and annotation of Brassica cretica.</title>
        <authorList>
            <person name="Studholme D.J."/>
            <person name="Sarris P."/>
        </authorList>
    </citation>
    <scope>NUCLEOTIDE SEQUENCE</scope>
    <source>
        <strain evidence="1">PFS-109/04</strain>
        <tissue evidence="1">Leaf</tissue>
    </source>
</reference>